<dbReference type="RefSeq" id="WP_207678147.1">
    <property type="nucleotide sequence ID" value="NZ_CP061800.1"/>
</dbReference>
<evidence type="ECO:0000313" key="1">
    <source>
        <dbReference type="EMBL" id="QTA89599.1"/>
    </source>
</evidence>
<dbReference type="EMBL" id="CP061800">
    <property type="protein sequence ID" value="QTA89599.1"/>
    <property type="molecule type" value="Genomic_DNA"/>
</dbReference>
<reference evidence="1" key="1">
    <citation type="journal article" date="2021" name="Microb. Physiol.">
        <title>Proteogenomic Insights into the Physiology of Marine, Sulfate-Reducing, Filamentous Desulfonema limicola and Desulfonema magnum.</title>
        <authorList>
            <person name="Schnaars V."/>
            <person name="Wohlbrand L."/>
            <person name="Scheve S."/>
            <person name="Hinrichs C."/>
            <person name="Reinhardt R."/>
            <person name="Rabus R."/>
        </authorList>
    </citation>
    <scope>NUCLEOTIDE SEQUENCE</scope>
    <source>
        <strain evidence="1">4be13</strain>
    </source>
</reference>
<sequence length="45" mass="5025">MEIKKVIAISKNRISILFFGVSLCCVLLSFFILPAHSAEISEQDI</sequence>
<proteinExistence type="predicted"/>
<name>A0A975BPQ9_9BACT</name>
<accession>A0A975BPQ9</accession>
<protein>
    <submittedName>
        <fullName evidence="1">Uncharacterized protein</fullName>
    </submittedName>
</protein>
<organism evidence="1 2">
    <name type="scientific">Desulfonema magnum</name>
    <dbReference type="NCBI Taxonomy" id="45655"/>
    <lineage>
        <taxon>Bacteria</taxon>
        <taxon>Pseudomonadati</taxon>
        <taxon>Thermodesulfobacteriota</taxon>
        <taxon>Desulfobacteria</taxon>
        <taxon>Desulfobacterales</taxon>
        <taxon>Desulfococcaceae</taxon>
        <taxon>Desulfonema</taxon>
    </lineage>
</organism>
<keyword evidence="2" id="KW-1185">Reference proteome</keyword>
<dbReference type="AlphaFoldDB" id="A0A975BPQ9"/>
<dbReference type="Proteomes" id="UP000663722">
    <property type="component" value="Chromosome"/>
</dbReference>
<dbReference type="KEGG" id="dmm:dnm_056550"/>
<gene>
    <name evidence="1" type="ORF">dnm_056550</name>
</gene>
<evidence type="ECO:0000313" key="2">
    <source>
        <dbReference type="Proteomes" id="UP000663722"/>
    </source>
</evidence>